<dbReference type="OrthoDB" id="10517179at2759"/>
<organism evidence="2 3">
    <name type="scientific">Macleaya cordata</name>
    <name type="common">Five-seeded plume-poppy</name>
    <name type="synonym">Bocconia cordata</name>
    <dbReference type="NCBI Taxonomy" id="56857"/>
    <lineage>
        <taxon>Eukaryota</taxon>
        <taxon>Viridiplantae</taxon>
        <taxon>Streptophyta</taxon>
        <taxon>Embryophyta</taxon>
        <taxon>Tracheophyta</taxon>
        <taxon>Spermatophyta</taxon>
        <taxon>Magnoliopsida</taxon>
        <taxon>Ranunculales</taxon>
        <taxon>Papaveraceae</taxon>
        <taxon>Papaveroideae</taxon>
        <taxon>Macleaya</taxon>
    </lineage>
</organism>
<dbReference type="Proteomes" id="UP000195402">
    <property type="component" value="Unassembled WGS sequence"/>
</dbReference>
<dbReference type="AlphaFoldDB" id="A0A200Q9P2"/>
<keyword evidence="1" id="KW-0812">Transmembrane</keyword>
<evidence type="ECO:0000313" key="2">
    <source>
        <dbReference type="EMBL" id="OVA07170.1"/>
    </source>
</evidence>
<feature type="transmembrane region" description="Helical" evidence="1">
    <location>
        <begin position="52"/>
        <end position="74"/>
    </location>
</feature>
<keyword evidence="3" id="KW-1185">Reference proteome</keyword>
<dbReference type="EMBL" id="MVGT01002634">
    <property type="protein sequence ID" value="OVA07170.1"/>
    <property type="molecule type" value="Genomic_DNA"/>
</dbReference>
<comment type="caution">
    <text evidence="2">The sequence shown here is derived from an EMBL/GenBank/DDBJ whole genome shotgun (WGS) entry which is preliminary data.</text>
</comment>
<keyword evidence="1" id="KW-1133">Transmembrane helix</keyword>
<evidence type="ECO:0000313" key="3">
    <source>
        <dbReference type="Proteomes" id="UP000195402"/>
    </source>
</evidence>
<gene>
    <name evidence="2" type="ORF">BVC80_1289g91</name>
</gene>
<accession>A0A200Q9P2</accession>
<proteinExistence type="predicted"/>
<evidence type="ECO:0000256" key="1">
    <source>
        <dbReference type="SAM" id="Phobius"/>
    </source>
</evidence>
<reference evidence="2 3" key="1">
    <citation type="journal article" date="2017" name="Mol. Plant">
        <title>The Genome of Medicinal Plant Macleaya cordata Provides New Insights into Benzylisoquinoline Alkaloids Metabolism.</title>
        <authorList>
            <person name="Liu X."/>
            <person name="Liu Y."/>
            <person name="Huang P."/>
            <person name="Ma Y."/>
            <person name="Qing Z."/>
            <person name="Tang Q."/>
            <person name="Cao H."/>
            <person name="Cheng P."/>
            <person name="Zheng Y."/>
            <person name="Yuan Z."/>
            <person name="Zhou Y."/>
            <person name="Liu J."/>
            <person name="Tang Z."/>
            <person name="Zhuo Y."/>
            <person name="Zhang Y."/>
            <person name="Yu L."/>
            <person name="Huang J."/>
            <person name="Yang P."/>
            <person name="Peng Q."/>
            <person name="Zhang J."/>
            <person name="Jiang W."/>
            <person name="Zhang Z."/>
            <person name="Lin K."/>
            <person name="Ro D.K."/>
            <person name="Chen X."/>
            <person name="Xiong X."/>
            <person name="Shang Y."/>
            <person name="Huang S."/>
            <person name="Zeng J."/>
        </authorList>
    </citation>
    <scope>NUCLEOTIDE SEQUENCE [LARGE SCALE GENOMIC DNA]</scope>
    <source>
        <strain evidence="3">cv. BLH2017</strain>
        <tissue evidence="2">Root</tissue>
    </source>
</reference>
<name>A0A200Q9P2_MACCD</name>
<sequence length="79" mass="8843">MAMSIEMIEEGAINNQDQINNHPNKLSAGHHGDYEHHEDYSKKSLMVKWGLLFLYCICSAVGTIGGPLLLRLYFLHGGN</sequence>
<keyword evidence="1" id="KW-0472">Membrane</keyword>
<protein>
    <submittedName>
        <fullName evidence="2">Uncharacterized protein</fullName>
    </submittedName>
</protein>
<dbReference type="InParanoid" id="A0A200Q9P2"/>